<organism evidence="1 2">
    <name type="scientific">Entomophthora muscae</name>
    <dbReference type="NCBI Taxonomy" id="34485"/>
    <lineage>
        <taxon>Eukaryota</taxon>
        <taxon>Fungi</taxon>
        <taxon>Fungi incertae sedis</taxon>
        <taxon>Zoopagomycota</taxon>
        <taxon>Entomophthoromycotina</taxon>
        <taxon>Entomophthoromycetes</taxon>
        <taxon>Entomophthorales</taxon>
        <taxon>Entomophthoraceae</taxon>
        <taxon>Entomophthora</taxon>
    </lineage>
</organism>
<keyword evidence="2" id="KW-1185">Reference proteome</keyword>
<accession>A0ACC2TPB2</accession>
<evidence type="ECO:0000313" key="1">
    <source>
        <dbReference type="EMBL" id="KAJ9076498.1"/>
    </source>
</evidence>
<sequence>MLLLLVSCVFGSGVRELKQGGNPVGGEYAIGAGCRWTGAPSNFTSVHRLGGRHHFDRTDFVVRNHSMYYAVLKNSFWVEREEVDVAIRFSRKTNFSTHLRHAIPSRPSLGISEVNSFDPSPLFWSEEVAYAGERCKDGDLEMEHNVLLKHTFWIYRIYLKTTIEFVSYPSSDKRHVQRRVVHVPIRLENGRCDIFYDTLFGFGGCQASP</sequence>
<gene>
    <name evidence="1" type="ORF">DSO57_1025660</name>
</gene>
<comment type="caution">
    <text evidence="1">The sequence shown here is derived from an EMBL/GenBank/DDBJ whole genome shotgun (WGS) entry which is preliminary data.</text>
</comment>
<dbReference type="EMBL" id="QTSX02002275">
    <property type="protein sequence ID" value="KAJ9076498.1"/>
    <property type="molecule type" value="Genomic_DNA"/>
</dbReference>
<name>A0ACC2TPB2_9FUNG</name>
<protein>
    <submittedName>
        <fullName evidence="1">Uncharacterized protein</fullName>
    </submittedName>
</protein>
<dbReference type="Proteomes" id="UP001165960">
    <property type="component" value="Unassembled WGS sequence"/>
</dbReference>
<proteinExistence type="predicted"/>
<evidence type="ECO:0000313" key="2">
    <source>
        <dbReference type="Proteomes" id="UP001165960"/>
    </source>
</evidence>
<reference evidence="1" key="1">
    <citation type="submission" date="2022-04" db="EMBL/GenBank/DDBJ databases">
        <title>Genome of the entomopathogenic fungus Entomophthora muscae.</title>
        <authorList>
            <person name="Elya C."/>
            <person name="Lovett B.R."/>
            <person name="Lee E."/>
            <person name="Macias A.M."/>
            <person name="Hajek A.E."/>
            <person name="De Bivort B.L."/>
            <person name="Kasson M.T."/>
            <person name="De Fine Licht H.H."/>
            <person name="Stajich J.E."/>
        </authorList>
    </citation>
    <scope>NUCLEOTIDE SEQUENCE</scope>
    <source>
        <strain evidence="1">Berkeley</strain>
    </source>
</reference>